<dbReference type="Proteomes" id="UP000824890">
    <property type="component" value="Unassembled WGS sequence"/>
</dbReference>
<protein>
    <submittedName>
        <fullName evidence="1">Uncharacterized protein</fullName>
    </submittedName>
</protein>
<gene>
    <name evidence="1" type="ORF">HID58_025074</name>
</gene>
<organism evidence="1 2">
    <name type="scientific">Brassica napus</name>
    <name type="common">Rape</name>
    <dbReference type="NCBI Taxonomy" id="3708"/>
    <lineage>
        <taxon>Eukaryota</taxon>
        <taxon>Viridiplantae</taxon>
        <taxon>Streptophyta</taxon>
        <taxon>Embryophyta</taxon>
        <taxon>Tracheophyta</taxon>
        <taxon>Spermatophyta</taxon>
        <taxon>Magnoliopsida</taxon>
        <taxon>eudicotyledons</taxon>
        <taxon>Gunneridae</taxon>
        <taxon>Pentapetalae</taxon>
        <taxon>rosids</taxon>
        <taxon>malvids</taxon>
        <taxon>Brassicales</taxon>
        <taxon>Brassicaceae</taxon>
        <taxon>Brassiceae</taxon>
        <taxon>Brassica</taxon>
    </lineage>
</organism>
<name>A0ABQ8CK20_BRANA</name>
<comment type="caution">
    <text evidence="1">The sequence shown here is derived from an EMBL/GenBank/DDBJ whole genome shotgun (WGS) entry which is preliminary data.</text>
</comment>
<evidence type="ECO:0000313" key="1">
    <source>
        <dbReference type="EMBL" id="KAH0917414.1"/>
    </source>
</evidence>
<reference evidence="1 2" key="1">
    <citation type="submission" date="2021-05" db="EMBL/GenBank/DDBJ databases">
        <title>Genome Assembly of Synthetic Allotetraploid Brassica napus Reveals Homoeologous Exchanges between Subgenomes.</title>
        <authorList>
            <person name="Davis J.T."/>
        </authorList>
    </citation>
    <scope>NUCLEOTIDE SEQUENCE [LARGE SCALE GENOMIC DNA]</scope>
    <source>
        <strain evidence="2">cv. Da-Ae</strain>
        <tissue evidence="1">Seedling</tissue>
    </source>
</reference>
<accession>A0ABQ8CK20</accession>
<sequence>MDRILMKMAFQTCIYHKWKERNARWHQTGYCSIDQVVRTIDKAMRNRITLLRYKADHQYAGLLSRWFKSQHNT</sequence>
<keyword evidence="2" id="KW-1185">Reference proteome</keyword>
<proteinExistence type="predicted"/>
<evidence type="ECO:0000313" key="2">
    <source>
        <dbReference type="Proteomes" id="UP000824890"/>
    </source>
</evidence>
<dbReference type="EMBL" id="JAGKQM010000007">
    <property type="protein sequence ID" value="KAH0917414.1"/>
    <property type="molecule type" value="Genomic_DNA"/>
</dbReference>